<name>A0ABD1VWY5_9LAMI</name>
<dbReference type="Proteomes" id="UP001604336">
    <property type="component" value="Unassembled WGS sequence"/>
</dbReference>
<proteinExistence type="predicted"/>
<dbReference type="AlphaFoldDB" id="A0ABD1VWY5"/>
<comment type="caution">
    <text evidence="1">The sequence shown here is derived from an EMBL/GenBank/DDBJ whole genome shotgun (WGS) entry which is preliminary data.</text>
</comment>
<organism evidence="1 2">
    <name type="scientific">Abeliophyllum distichum</name>
    <dbReference type="NCBI Taxonomy" id="126358"/>
    <lineage>
        <taxon>Eukaryota</taxon>
        <taxon>Viridiplantae</taxon>
        <taxon>Streptophyta</taxon>
        <taxon>Embryophyta</taxon>
        <taxon>Tracheophyta</taxon>
        <taxon>Spermatophyta</taxon>
        <taxon>Magnoliopsida</taxon>
        <taxon>eudicotyledons</taxon>
        <taxon>Gunneridae</taxon>
        <taxon>Pentapetalae</taxon>
        <taxon>asterids</taxon>
        <taxon>lamiids</taxon>
        <taxon>Lamiales</taxon>
        <taxon>Oleaceae</taxon>
        <taxon>Forsythieae</taxon>
        <taxon>Abeliophyllum</taxon>
    </lineage>
</organism>
<evidence type="ECO:0000313" key="2">
    <source>
        <dbReference type="Proteomes" id="UP001604336"/>
    </source>
</evidence>
<sequence>MVEPMRRTMIGRSVARLFECAEKTAANTSIGKELAITSTSRFIRGGEPNSIIPMRWAAIDVPSIMVEVDFVLLRESYNVPSDIELILRSLTNGPTSLGGDASPHLSDRILAQEMLKKKGKEKEPGWYYFSPWEVHKSLVTDCPSSIKQWKELWLWVAEKSRGWMMILN</sequence>
<accession>A0ABD1VWY5</accession>
<reference evidence="2" key="1">
    <citation type="submission" date="2024-07" db="EMBL/GenBank/DDBJ databases">
        <title>Two chromosome-level genome assemblies of Korean endemic species Abeliophyllum distichum and Forsythia ovata (Oleaceae).</title>
        <authorList>
            <person name="Jang H."/>
        </authorList>
    </citation>
    <scope>NUCLEOTIDE SEQUENCE [LARGE SCALE GENOMIC DNA]</scope>
</reference>
<keyword evidence="2" id="KW-1185">Reference proteome</keyword>
<gene>
    <name evidence="1" type="ORF">Adt_02739</name>
</gene>
<dbReference type="EMBL" id="JBFOLK010000001">
    <property type="protein sequence ID" value="KAL2541761.1"/>
    <property type="molecule type" value="Genomic_DNA"/>
</dbReference>
<protein>
    <submittedName>
        <fullName evidence="1">Uncharacterized protein</fullName>
    </submittedName>
</protein>
<evidence type="ECO:0000313" key="1">
    <source>
        <dbReference type="EMBL" id="KAL2541761.1"/>
    </source>
</evidence>